<name>A0A8K0UG21_9AGAR</name>
<dbReference type="AlphaFoldDB" id="A0A8K0UG21"/>
<keyword evidence="4" id="KW-0560">Oxidoreductase</keyword>
<keyword evidence="2" id="KW-0285">Flavoprotein</keyword>
<dbReference type="Proteomes" id="UP000813824">
    <property type="component" value="Unassembled WGS sequence"/>
</dbReference>
<comment type="similarity">
    <text evidence="1">Belongs to the NADH:flavin oxidoreductase/NADH oxidase family.</text>
</comment>
<dbReference type="Gene3D" id="3.20.20.70">
    <property type="entry name" value="Aldolase class I"/>
    <property type="match status" value="1"/>
</dbReference>
<keyword evidence="5" id="KW-0472">Membrane</keyword>
<evidence type="ECO:0000256" key="1">
    <source>
        <dbReference type="ARBA" id="ARBA00005979"/>
    </source>
</evidence>
<dbReference type="InterPro" id="IPR013785">
    <property type="entry name" value="Aldolase_TIM"/>
</dbReference>
<dbReference type="InterPro" id="IPR051799">
    <property type="entry name" value="NADH_flavin_oxidoreductase"/>
</dbReference>
<proteinExistence type="inferred from homology"/>
<evidence type="ECO:0000256" key="2">
    <source>
        <dbReference type="ARBA" id="ARBA00022630"/>
    </source>
</evidence>
<sequence length="498" mass="54522">MTEGQDIFSPVELPCGRKLQNRMVKVALYEHSAALLGGPPNDVHFGMYSRWGAGGWGMVITGNMQVSNQHLGLGRDVTLPKTLDEVSLRPYRKLASCMHGDDPQSRPLAIVQLCHTGRQSGNIIGGRPANVPPLAPSAVPLELKPRNAGSKAPLMSVITSKLMFTPPRAMTIQEIDNAVDEFVKGAQMAARAGFDGVQIHAAHGYLVAQFMSQRSNIRTDEYGKDRLLFLRRIVTAIRAPGVVPKDFALGIKMNAADYVDTSSGPVANEDRALEHFRTIATWGLLDFIEVSGGDYDSPDFMAETKVSRRQAVFEGFSSRAMQYLTIDKIQRRPLILLTGGLRTPELLKSALAKNHTDLLGLGRTAVVRPDLPKRLAENPDVWPEPIFPLFDAPAHKLPLRFFLEDKLALLASVLWDLIPPSYRPAAPGLVGAGAETARHDIMLQALARNAEKLCYPGSDFAAMVRFWLYTAPGGSKSRVGLWITVLALILCAIALFKM</sequence>
<dbReference type="SUPFAM" id="SSF51395">
    <property type="entry name" value="FMN-linked oxidoreductases"/>
    <property type="match status" value="1"/>
</dbReference>
<dbReference type="GO" id="GO:0016491">
    <property type="term" value="F:oxidoreductase activity"/>
    <property type="evidence" value="ECO:0007669"/>
    <property type="project" value="UniProtKB-KW"/>
</dbReference>
<dbReference type="OrthoDB" id="1663137at2759"/>
<dbReference type="EMBL" id="JAEVFJ010000049">
    <property type="protein sequence ID" value="KAH8082853.1"/>
    <property type="molecule type" value="Genomic_DNA"/>
</dbReference>
<dbReference type="GO" id="GO:0010181">
    <property type="term" value="F:FMN binding"/>
    <property type="evidence" value="ECO:0007669"/>
    <property type="project" value="InterPro"/>
</dbReference>
<organism evidence="7 8">
    <name type="scientific">Cristinia sonorae</name>
    <dbReference type="NCBI Taxonomy" id="1940300"/>
    <lineage>
        <taxon>Eukaryota</taxon>
        <taxon>Fungi</taxon>
        <taxon>Dikarya</taxon>
        <taxon>Basidiomycota</taxon>
        <taxon>Agaricomycotina</taxon>
        <taxon>Agaricomycetes</taxon>
        <taxon>Agaricomycetidae</taxon>
        <taxon>Agaricales</taxon>
        <taxon>Pleurotineae</taxon>
        <taxon>Stephanosporaceae</taxon>
        <taxon>Cristinia</taxon>
    </lineage>
</organism>
<evidence type="ECO:0000313" key="8">
    <source>
        <dbReference type="Proteomes" id="UP000813824"/>
    </source>
</evidence>
<dbReference type="PANTHER" id="PTHR43656:SF2">
    <property type="entry name" value="BINDING OXIDOREDUCTASE, PUTATIVE (AFU_ORTHOLOGUE AFUA_2G08260)-RELATED"/>
    <property type="match status" value="1"/>
</dbReference>
<keyword evidence="5" id="KW-0812">Transmembrane</keyword>
<evidence type="ECO:0000259" key="6">
    <source>
        <dbReference type="Pfam" id="PF00724"/>
    </source>
</evidence>
<dbReference type="Pfam" id="PF00724">
    <property type="entry name" value="Oxidored_FMN"/>
    <property type="match status" value="1"/>
</dbReference>
<comment type="caution">
    <text evidence="7">The sequence shown here is derived from an EMBL/GenBank/DDBJ whole genome shotgun (WGS) entry which is preliminary data.</text>
</comment>
<keyword evidence="3" id="KW-0288">FMN</keyword>
<keyword evidence="5" id="KW-1133">Transmembrane helix</keyword>
<gene>
    <name evidence="7" type="ORF">BXZ70DRAFT_900986</name>
</gene>
<evidence type="ECO:0000256" key="5">
    <source>
        <dbReference type="SAM" id="Phobius"/>
    </source>
</evidence>
<evidence type="ECO:0000256" key="4">
    <source>
        <dbReference type="ARBA" id="ARBA00023002"/>
    </source>
</evidence>
<dbReference type="PANTHER" id="PTHR43656">
    <property type="entry name" value="BINDING OXIDOREDUCTASE, PUTATIVE (AFU_ORTHOLOGUE AFUA_2G08260)-RELATED"/>
    <property type="match status" value="1"/>
</dbReference>
<dbReference type="InterPro" id="IPR001155">
    <property type="entry name" value="OxRdtase_FMN_N"/>
</dbReference>
<evidence type="ECO:0000313" key="7">
    <source>
        <dbReference type="EMBL" id="KAH8082853.1"/>
    </source>
</evidence>
<feature type="transmembrane region" description="Helical" evidence="5">
    <location>
        <begin position="479"/>
        <end position="496"/>
    </location>
</feature>
<evidence type="ECO:0000256" key="3">
    <source>
        <dbReference type="ARBA" id="ARBA00022643"/>
    </source>
</evidence>
<reference evidence="7" key="1">
    <citation type="journal article" date="2021" name="New Phytol.">
        <title>Evolutionary innovations through gain and loss of genes in the ectomycorrhizal Boletales.</title>
        <authorList>
            <person name="Wu G."/>
            <person name="Miyauchi S."/>
            <person name="Morin E."/>
            <person name="Kuo A."/>
            <person name="Drula E."/>
            <person name="Varga T."/>
            <person name="Kohler A."/>
            <person name="Feng B."/>
            <person name="Cao Y."/>
            <person name="Lipzen A."/>
            <person name="Daum C."/>
            <person name="Hundley H."/>
            <person name="Pangilinan J."/>
            <person name="Johnson J."/>
            <person name="Barry K."/>
            <person name="LaButti K."/>
            <person name="Ng V."/>
            <person name="Ahrendt S."/>
            <person name="Min B."/>
            <person name="Choi I.G."/>
            <person name="Park H."/>
            <person name="Plett J.M."/>
            <person name="Magnuson J."/>
            <person name="Spatafora J.W."/>
            <person name="Nagy L.G."/>
            <person name="Henrissat B."/>
            <person name="Grigoriev I.V."/>
            <person name="Yang Z.L."/>
            <person name="Xu J."/>
            <person name="Martin F.M."/>
        </authorList>
    </citation>
    <scope>NUCLEOTIDE SEQUENCE</scope>
    <source>
        <strain evidence="7">KKN 215</strain>
    </source>
</reference>
<feature type="domain" description="NADH:flavin oxidoreductase/NADH oxidase N-terminal" evidence="6">
    <location>
        <begin position="6"/>
        <end position="378"/>
    </location>
</feature>
<protein>
    <recommendedName>
        <fullName evidence="6">NADH:flavin oxidoreductase/NADH oxidase N-terminal domain-containing protein</fullName>
    </recommendedName>
</protein>
<accession>A0A8K0UG21</accession>
<keyword evidence="8" id="KW-1185">Reference proteome</keyword>